<dbReference type="AlphaFoldDB" id="A0AAD9Q1X7"/>
<proteinExistence type="predicted"/>
<keyword evidence="2" id="KW-1185">Reference proteome</keyword>
<name>A0AAD9Q1X7_ACRCE</name>
<organism evidence="1 2">
    <name type="scientific">Acropora cervicornis</name>
    <name type="common">Staghorn coral</name>
    <dbReference type="NCBI Taxonomy" id="6130"/>
    <lineage>
        <taxon>Eukaryota</taxon>
        <taxon>Metazoa</taxon>
        <taxon>Cnidaria</taxon>
        <taxon>Anthozoa</taxon>
        <taxon>Hexacorallia</taxon>
        <taxon>Scleractinia</taxon>
        <taxon>Astrocoeniina</taxon>
        <taxon>Acroporidae</taxon>
        <taxon>Acropora</taxon>
    </lineage>
</organism>
<dbReference type="EMBL" id="JARQWQ010000079">
    <property type="protein sequence ID" value="KAK2553227.1"/>
    <property type="molecule type" value="Genomic_DNA"/>
</dbReference>
<protein>
    <submittedName>
        <fullName evidence="1">Uncharacterized protein</fullName>
    </submittedName>
</protein>
<accession>A0AAD9Q1X7</accession>
<evidence type="ECO:0000313" key="1">
    <source>
        <dbReference type="EMBL" id="KAK2553227.1"/>
    </source>
</evidence>
<sequence length="139" mass="16060">MRTKVLQTAVLAAATLLFLIALPLVNCRRRNTLRIEEQDDNLSVKGYDHGKRENTMNQAVNAYFRMKELRDTFYTKFYSAFDVCEMLSDALSKCKRKELVQICKANRSEGEPIAQCSCDRYKDCRVCQGSNSHTIHLFH</sequence>
<dbReference type="Proteomes" id="UP001249851">
    <property type="component" value="Unassembled WGS sequence"/>
</dbReference>
<reference evidence="1" key="2">
    <citation type="journal article" date="2023" name="Science">
        <title>Genomic signatures of disease resistance in endangered staghorn corals.</title>
        <authorList>
            <person name="Vollmer S.V."/>
            <person name="Selwyn J.D."/>
            <person name="Despard B.A."/>
            <person name="Roesel C.L."/>
        </authorList>
    </citation>
    <scope>NUCLEOTIDE SEQUENCE</scope>
    <source>
        <strain evidence="1">K2</strain>
    </source>
</reference>
<comment type="caution">
    <text evidence="1">The sequence shown here is derived from an EMBL/GenBank/DDBJ whole genome shotgun (WGS) entry which is preliminary data.</text>
</comment>
<reference evidence="1" key="1">
    <citation type="journal article" date="2023" name="G3 (Bethesda)">
        <title>Whole genome assembly and annotation of the endangered Caribbean coral Acropora cervicornis.</title>
        <authorList>
            <person name="Selwyn J.D."/>
            <person name="Vollmer S.V."/>
        </authorList>
    </citation>
    <scope>NUCLEOTIDE SEQUENCE</scope>
    <source>
        <strain evidence="1">K2</strain>
    </source>
</reference>
<evidence type="ECO:0000313" key="2">
    <source>
        <dbReference type="Proteomes" id="UP001249851"/>
    </source>
</evidence>
<gene>
    <name evidence="1" type="ORF">P5673_025425</name>
</gene>